<feature type="domain" description="Calcineurin-like phosphoesterase" evidence="4">
    <location>
        <begin position="162"/>
        <end position="328"/>
    </location>
</feature>
<accession>A0A2S0KGU2</accession>
<sequence>MRTFLIPVIGLALVGLLTYWLHRRLVVATGLRGGWARVADGVLVVGAVLGVTAFAVGGALNPAWARPIGFLGFVWWAVLFYLILGVALIGLVSLVIRGIAATRGVESSASRDLRGRWVAWSSAALVVIVAVTVGYGLFEASRPQISEQHVAVSGLPEQFDGMRIALITDLHVGPARGAAFTRKVVDETNAQKPDLIILGGDLADGTIEHVGRDLEPLRDLRAPLGVFGVSGNHEYYADDGGSWLDFWETLGIRPLRNETVAIHRDGATLDLAGVYDATAPDPWEPDPDKALSGRDEGRVLIYLAHQPLQADDVQGRGVDLQLSGHTHGGQLWPFGYAVSVAQPVVTGLKNVGDVPVYVSRGAGAWGPPVRVMAPPEITMITLRRTSTS</sequence>
<dbReference type="PANTHER" id="PTHR31302:SF31">
    <property type="entry name" value="PHOSPHODIESTERASE YAEI"/>
    <property type="match status" value="1"/>
</dbReference>
<dbReference type="SUPFAM" id="SSF56300">
    <property type="entry name" value="Metallo-dependent phosphatases"/>
    <property type="match status" value="1"/>
</dbReference>
<dbReference type="GO" id="GO:0008758">
    <property type="term" value="F:UDP-2,3-diacylglucosamine hydrolase activity"/>
    <property type="evidence" value="ECO:0007669"/>
    <property type="project" value="TreeGrafter"/>
</dbReference>
<dbReference type="Pfam" id="PF00149">
    <property type="entry name" value="Metallophos"/>
    <property type="match status" value="1"/>
</dbReference>
<feature type="transmembrane region" description="Helical" evidence="3">
    <location>
        <begin position="42"/>
        <end position="61"/>
    </location>
</feature>
<dbReference type="EMBL" id="CP027433">
    <property type="protein sequence ID" value="AVM00894.1"/>
    <property type="molecule type" value="Genomic_DNA"/>
</dbReference>
<evidence type="ECO:0000256" key="1">
    <source>
        <dbReference type="ARBA" id="ARBA00022723"/>
    </source>
</evidence>
<dbReference type="PANTHER" id="PTHR31302">
    <property type="entry name" value="TRANSMEMBRANE PROTEIN WITH METALLOPHOSPHOESTERASE DOMAIN-RELATED"/>
    <property type="match status" value="1"/>
</dbReference>
<dbReference type="OrthoDB" id="9780884at2"/>
<reference evidence="5 6" key="1">
    <citation type="submission" date="2018-03" db="EMBL/GenBank/DDBJ databases">
        <title>Characteristics and genome of n-alkane degrading marine bacteria Gordonia iterans isolated from crude oil contaminated in Tae-an, South Korea.</title>
        <authorList>
            <person name="Lee S.-S."/>
            <person name="Kim H."/>
        </authorList>
    </citation>
    <scope>NUCLEOTIDE SEQUENCE [LARGE SCALE GENOMIC DNA]</scope>
    <source>
        <strain evidence="5 6">Co17</strain>
    </source>
</reference>
<evidence type="ECO:0000259" key="4">
    <source>
        <dbReference type="Pfam" id="PF00149"/>
    </source>
</evidence>
<keyword evidence="3" id="KW-0812">Transmembrane</keyword>
<keyword evidence="1" id="KW-0479">Metal-binding</keyword>
<keyword evidence="6" id="KW-1185">Reference proteome</keyword>
<organism evidence="5 6">
    <name type="scientific">Gordonia iterans</name>
    <dbReference type="NCBI Taxonomy" id="1004901"/>
    <lineage>
        <taxon>Bacteria</taxon>
        <taxon>Bacillati</taxon>
        <taxon>Actinomycetota</taxon>
        <taxon>Actinomycetes</taxon>
        <taxon>Mycobacteriales</taxon>
        <taxon>Gordoniaceae</taxon>
        <taxon>Gordonia</taxon>
    </lineage>
</organism>
<dbReference type="Proteomes" id="UP000239814">
    <property type="component" value="Chromosome"/>
</dbReference>
<keyword evidence="3" id="KW-0472">Membrane</keyword>
<dbReference type="KEGG" id="git:C6V83_12140"/>
<dbReference type="AlphaFoldDB" id="A0A2S0KGU2"/>
<feature type="transmembrane region" description="Helical" evidence="3">
    <location>
        <begin position="73"/>
        <end position="96"/>
    </location>
</feature>
<dbReference type="GO" id="GO:0016020">
    <property type="term" value="C:membrane"/>
    <property type="evidence" value="ECO:0007669"/>
    <property type="project" value="GOC"/>
</dbReference>
<evidence type="ECO:0000313" key="6">
    <source>
        <dbReference type="Proteomes" id="UP000239814"/>
    </source>
</evidence>
<name>A0A2S0KGU2_9ACTN</name>
<feature type="transmembrane region" description="Helical" evidence="3">
    <location>
        <begin position="117"/>
        <end position="138"/>
    </location>
</feature>
<feature type="transmembrane region" description="Helical" evidence="3">
    <location>
        <begin position="6"/>
        <end position="22"/>
    </location>
</feature>
<keyword evidence="2" id="KW-0378">Hydrolase</keyword>
<protein>
    <submittedName>
        <fullName evidence="5">Metallophosphoesterase</fullName>
    </submittedName>
</protein>
<keyword evidence="3" id="KW-1133">Transmembrane helix</keyword>
<dbReference type="InterPro" id="IPR029052">
    <property type="entry name" value="Metallo-depent_PP-like"/>
</dbReference>
<evidence type="ECO:0000313" key="5">
    <source>
        <dbReference type="EMBL" id="AVM00894.1"/>
    </source>
</evidence>
<dbReference type="CDD" id="cd07385">
    <property type="entry name" value="MPP_YkuE_C"/>
    <property type="match status" value="1"/>
</dbReference>
<evidence type="ECO:0000256" key="3">
    <source>
        <dbReference type="SAM" id="Phobius"/>
    </source>
</evidence>
<proteinExistence type="predicted"/>
<dbReference type="Gene3D" id="3.60.21.10">
    <property type="match status" value="1"/>
</dbReference>
<dbReference type="GO" id="GO:0009245">
    <property type="term" value="P:lipid A biosynthetic process"/>
    <property type="evidence" value="ECO:0007669"/>
    <property type="project" value="TreeGrafter"/>
</dbReference>
<evidence type="ECO:0000256" key="2">
    <source>
        <dbReference type="ARBA" id="ARBA00022801"/>
    </source>
</evidence>
<dbReference type="InterPro" id="IPR051158">
    <property type="entry name" value="Metallophosphoesterase_sf"/>
</dbReference>
<dbReference type="InterPro" id="IPR004843">
    <property type="entry name" value="Calcineurin-like_PHP"/>
</dbReference>
<dbReference type="RefSeq" id="WP_105942607.1">
    <property type="nucleotide sequence ID" value="NZ_CP027433.1"/>
</dbReference>
<gene>
    <name evidence="5" type="ORF">C6V83_12140</name>
</gene>
<dbReference type="GO" id="GO:0046872">
    <property type="term" value="F:metal ion binding"/>
    <property type="evidence" value="ECO:0007669"/>
    <property type="project" value="UniProtKB-KW"/>
</dbReference>